<dbReference type="PRINTS" id="PR00237">
    <property type="entry name" value="GPCRRHODOPSN"/>
</dbReference>
<feature type="transmembrane region" description="Helical" evidence="10">
    <location>
        <begin position="63"/>
        <end position="83"/>
    </location>
</feature>
<dbReference type="InterPro" id="IPR000276">
    <property type="entry name" value="GPCR_Rhodpsn"/>
</dbReference>
<feature type="transmembrane region" description="Helical" evidence="10">
    <location>
        <begin position="140"/>
        <end position="163"/>
    </location>
</feature>
<evidence type="ECO:0000313" key="13">
    <source>
        <dbReference type="Proteomes" id="UP001159427"/>
    </source>
</evidence>
<keyword evidence="2" id="KW-1003">Cell membrane</keyword>
<dbReference type="PROSITE" id="PS50262">
    <property type="entry name" value="G_PROTEIN_RECEP_F1_2"/>
    <property type="match status" value="1"/>
</dbReference>
<keyword evidence="7 9" id="KW-0675">Receptor</keyword>
<feature type="transmembrane region" description="Helical" evidence="10">
    <location>
        <begin position="290"/>
        <end position="309"/>
    </location>
</feature>
<dbReference type="SMART" id="SM01381">
    <property type="entry name" value="7TM_GPCR_Srsx"/>
    <property type="match status" value="1"/>
</dbReference>
<dbReference type="Proteomes" id="UP001159427">
    <property type="component" value="Unassembled WGS sequence"/>
</dbReference>
<evidence type="ECO:0000256" key="10">
    <source>
        <dbReference type="SAM" id="Phobius"/>
    </source>
</evidence>
<feature type="transmembrane region" description="Helical" evidence="10">
    <location>
        <begin position="98"/>
        <end position="119"/>
    </location>
</feature>
<feature type="transmembrane region" description="Helical" evidence="10">
    <location>
        <begin position="183"/>
        <end position="208"/>
    </location>
</feature>
<feature type="transmembrane region" description="Helical" evidence="10">
    <location>
        <begin position="27"/>
        <end position="51"/>
    </location>
</feature>
<evidence type="ECO:0000256" key="3">
    <source>
        <dbReference type="ARBA" id="ARBA00022692"/>
    </source>
</evidence>
<dbReference type="CDD" id="cd14967">
    <property type="entry name" value="7tmA_amine_R-like"/>
    <property type="match status" value="1"/>
</dbReference>
<keyword evidence="6 10" id="KW-0472">Membrane</keyword>
<reference evidence="12 13" key="1">
    <citation type="submission" date="2022-05" db="EMBL/GenBank/DDBJ databases">
        <authorList>
            <consortium name="Genoscope - CEA"/>
            <person name="William W."/>
        </authorList>
    </citation>
    <scope>NUCLEOTIDE SEQUENCE [LARGE SCALE GENOMIC DNA]</scope>
</reference>
<feature type="domain" description="G-protein coupled receptors family 1 profile" evidence="11">
    <location>
        <begin position="42"/>
        <end position="306"/>
    </location>
</feature>
<dbReference type="Gene3D" id="1.20.1070.10">
    <property type="entry name" value="Rhodopsin 7-helix transmembrane proteins"/>
    <property type="match status" value="1"/>
</dbReference>
<evidence type="ECO:0000256" key="8">
    <source>
        <dbReference type="ARBA" id="ARBA00023224"/>
    </source>
</evidence>
<dbReference type="PANTHER" id="PTHR24247">
    <property type="entry name" value="5-HYDROXYTRYPTAMINE RECEPTOR"/>
    <property type="match status" value="1"/>
</dbReference>
<dbReference type="Pfam" id="PF00001">
    <property type="entry name" value="7tm_1"/>
    <property type="match status" value="1"/>
</dbReference>
<keyword evidence="4 10" id="KW-1133">Transmembrane helix</keyword>
<keyword evidence="8 9" id="KW-0807">Transducer</keyword>
<protein>
    <recommendedName>
        <fullName evidence="11">G-protein coupled receptors family 1 profile domain-containing protein</fullName>
    </recommendedName>
</protein>
<organism evidence="12 13">
    <name type="scientific">Porites evermanni</name>
    <dbReference type="NCBI Taxonomy" id="104178"/>
    <lineage>
        <taxon>Eukaryota</taxon>
        <taxon>Metazoa</taxon>
        <taxon>Cnidaria</taxon>
        <taxon>Anthozoa</taxon>
        <taxon>Hexacorallia</taxon>
        <taxon>Scleractinia</taxon>
        <taxon>Fungiina</taxon>
        <taxon>Poritidae</taxon>
        <taxon>Porites</taxon>
    </lineage>
</organism>
<dbReference type="EMBL" id="CALNXI010000272">
    <property type="protein sequence ID" value="CAH3023733.1"/>
    <property type="molecule type" value="Genomic_DNA"/>
</dbReference>
<evidence type="ECO:0000313" key="12">
    <source>
        <dbReference type="EMBL" id="CAH3023733.1"/>
    </source>
</evidence>
<keyword evidence="3 9" id="KW-0812">Transmembrane</keyword>
<proteinExistence type="inferred from homology"/>
<evidence type="ECO:0000256" key="6">
    <source>
        <dbReference type="ARBA" id="ARBA00023136"/>
    </source>
</evidence>
<comment type="caution">
    <text evidence="12">The sequence shown here is derived from an EMBL/GenBank/DDBJ whole genome shotgun (WGS) entry which is preliminary data.</text>
</comment>
<evidence type="ECO:0000256" key="5">
    <source>
        <dbReference type="ARBA" id="ARBA00023040"/>
    </source>
</evidence>
<feature type="transmembrane region" description="Helical" evidence="10">
    <location>
        <begin position="247"/>
        <end position="270"/>
    </location>
</feature>
<keyword evidence="13" id="KW-1185">Reference proteome</keyword>
<dbReference type="PROSITE" id="PS00237">
    <property type="entry name" value="G_PROTEIN_RECEP_F1_1"/>
    <property type="match status" value="1"/>
</dbReference>
<evidence type="ECO:0000256" key="1">
    <source>
        <dbReference type="ARBA" id="ARBA00004651"/>
    </source>
</evidence>
<keyword evidence="5 9" id="KW-0297">G-protein coupled receptor</keyword>
<sequence length="393" mass="44399">MNNTTQNDMNNASQTTSDDLGDVERKIFLAFYSTVLVLTVLGNTLVCVAIYVDLRLRSPTNWFIASLAVSDLFYGLAGLPFRIASMLRVMPNTAVCSLWVWIDMICAAASMANLAVISVDRYLKITKPFAYHRNMTKRRSFGAIGGVWIYAATLASLSIIRWPGAGGVYVDPVTGMCPNDNKVFYTVANIVAFLVPLIVLCVNYSMILRTAWIQFKKMQHSIVNTSSKEDKRKQKSVTRDFKATKTLAIVLLTFTICWAPFFIMFTIHQYDPLYLAGLPQDLGNGIVDTFYYVLPNINSACNPVIYAYFNSDFRRVFKRLMFSACDKDLRNYRSRTKRKSSLTSFFQSTFVRRGSPPTPRDDGNHNYNHIHSPSNNHDEKASFINGDTVITEV</sequence>
<evidence type="ECO:0000256" key="7">
    <source>
        <dbReference type="ARBA" id="ARBA00023170"/>
    </source>
</evidence>
<evidence type="ECO:0000259" key="11">
    <source>
        <dbReference type="PROSITE" id="PS50262"/>
    </source>
</evidence>
<name>A0ABN8M2C6_9CNID</name>
<evidence type="ECO:0000256" key="2">
    <source>
        <dbReference type="ARBA" id="ARBA00022475"/>
    </source>
</evidence>
<evidence type="ECO:0000256" key="4">
    <source>
        <dbReference type="ARBA" id="ARBA00022989"/>
    </source>
</evidence>
<dbReference type="PANTHER" id="PTHR24247:SF202">
    <property type="entry name" value="5-HYDROXYTRYPTAMINE RECEPTOR 1"/>
    <property type="match status" value="1"/>
</dbReference>
<dbReference type="SUPFAM" id="SSF81321">
    <property type="entry name" value="Family A G protein-coupled receptor-like"/>
    <property type="match status" value="1"/>
</dbReference>
<gene>
    <name evidence="12" type="ORF">PEVE_00020269</name>
</gene>
<evidence type="ECO:0000256" key="9">
    <source>
        <dbReference type="RuleBase" id="RU000688"/>
    </source>
</evidence>
<comment type="similarity">
    <text evidence="9">Belongs to the G-protein coupled receptor 1 family.</text>
</comment>
<comment type="subcellular location">
    <subcellularLocation>
        <location evidence="1">Cell membrane</location>
        <topology evidence="1">Multi-pass membrane protein</topology>
    </subcellularLocation>
</comment>
<accession>A0ABN8M2C6</accession>
<dbReference type="InterPro" id="IPR017452">
    <property type="entry name" value="GPCR_Rhodpsn_7TM"/>
</dbReference>